<feature type="binding site" evidence="6">
    <location>
        <position position="183"/>
    </location>
    <ligand>
        <name>substrate</name>
    </ligand>
</feature>
<comment type="function">
    <text evidence="1 6">Removes the N-terminal methionine from nascent proteins. The N-terminal methionine is often cleaved when the second residue in the primary sequence is small and uncharged (Met-Ala-, Cys, Gly, Pro, Ser, Thr, or Val). Requires deformylation of the N(alpha)-formylated initiator methionine before it can be hydrolyzed.</text>
</comment>
<evidence type="ECO:0000259" key="8">
    <source>
        <dbReference type="Pfam" id="PF00557"/>
    </source>
</evidence>
<keyword evidence="2 6" id="KW-0031">Aminopeptidase</keyword>
<comment type="caution">
    <text evidence="9">The sequence shown here is derived from an EMBL/GenBank/DDBJ whole genome shotgun (WGS) entry which is preliminary data.</text>
</comment>
<dbReference type="HAMAP" id="MF_01974">
    <property type="entry name" value="MetAP_1"/>
    <property type="match status" value="1"/>
</dbReference>
<name>A0A2H0UAS5_9BACT</name>
<evidence type="ECO:0000256" key="1">
    <source>
        <dbReference type="ARBA" id="ARBA00002521"/>
    </source>
</evidence>
<evidence type="ECO:0000256" key="4">
    <source>
        <dbReference type="ARBA" id="ARBA00022723"/>
    </source>
</evidence>
<keyword evidence="5 6" id="KW-0378">Hydrolase</keyword>
<dbReference type="InterPro" id="IPR002467">
    <property type="entry name" value="Pept_M24A_MAP1"/>
</dbReference>
<comment type="subunit">
    <text evidence="6">Monomer.</text>
</comment>
<dbReference type="InterPro" id="IPR001714">
    <property type="entry name" value="Pept_M24_MAP"/>
</dbReference>
<feature type="domain" description="Peptidase M24" evidence="8">
    <location>
        <begin position="11"/>
        <end position="247"/>
    </location>
</feature>
<dbReference type="GO" id="GO:0046872">
    <property type="term" value="F:metal ion binding"/>
    <property type="evidence" value="ECO:0007669"/>
    <property type="project" value="UniProtKB-UniRule"/>
</dbReference>
<proteinExistence type="inferred from homology"/>
<dbReference type="GO" id="GO:0006508">
    <property type="term" value="P:proteolysis"/>
    <property type="evidence" value="ECO:0007669"/>
    <property type="project" value="UniProtKB-KW"/>
</dbReference>
<comment type="similarity">
    <text evidence="6">Belongs to the peptidase M24A family. Methionine aminopeptidase type 1 subfamily.</text>
</comment>
<dbReference type="AlphaFoldDB" id="A0A2H0UAS5"/>
<dbReference type="CDD" id="cd01086">
    <property type="entry name" value="MetAP1"/>
    <property type="match status" value="1"/>
</dbReference>
<accession>A0A2H0UAS5</accession>
<dbReference type="PANTHER" id="PTHR43330:SF27">
    <property type="entry name" value="METHIONINE AMINOPEPTIDASE"/>
    <property type="match status" value="1"/>
</dbReference>
<feature type="binding site" evidence="6">
    <location>
        <position position="176"/>
    </location>
    <ligand>
        <name>a divalent metal cation</name>
        <dbReference type="ChEBI" id="CHEBI:60240"/>
        <label>2</label>
        <note>catalytic</note>
    </ligand>
</feature>
<evidence type="ECO:0000256" key="3">
    <source>
        <dbReference type="ARBA" id="ARBA00022670"/>
    </source>
</evidence>
<feature type="binding site" evidence="6">
    <location>
        <position position="112"/>
    </location>
    <ligand>
        <name>a divalent metal cation</name>
        <dbReference type="ChEBI" id="CHEBI:60240"/>
        <label>1</label>
    </ligand>
</feature>
<evidence type="ECO:0000256" key="6">
    <source>
        <dbReference type="HAMAP-Rule" id="MF_01974"/>
    </source>
</evidence>
<comment type="catalytic activity">
    <reaction evidence="6 7">
        <text>Release of N-terminal amino acids, preferentially methionine, from peptides and arylamides.</text>
        <dbReference type="EC" id="3.4.11.18"/>
    </reaction>
</comment>
<evidence type="ECO:0000313" key="10">
    <source>
        <dbReference type="Proteomes" id="UP000231379"/>
    </source>
</evidence>
<dbReference type="NCBIfam" id="TIGR00500">
    <property type="entry name" value="met_pdase_I"/>
    <property type="match status" value="1"/>
</dbReference>
<dbReference type="EC" id="3.4.11.18" evidence="6 7"/>
<gene>
    <name evidence="6 9" type="primary">map</name>
    <name evidence="9" type="ORF">COU20_00510</name>
</gene>
<dbReference type="InterPro" id="IPR000994">
    <property type="entry name" value="Pept_M24"/>
</dbReference>
<feature type="binding site" evidence="6">
    <location>
        <position position="209"/>
    </location>
    <ligand>
        <name>a divalent metal cation</name>
        <dbReference type="ChEBI" id="CHEBI:60240"/>
        <label>2</label>
        <note>catalytic</note>
    </ligand>
</feature>
<reference evidence="10" key="1">
    <citation type="submission" date="2017-09" db="EMBL/GenBank/DDBJ databases">
        <title>Depth-based differentiation of microbial function through sediment-hosted aquifers and enrichment of novel symbionts in the deep terrestrial subsurface.</title>
        <authorList>
            <person name="Probst A.J."/>
            <person name="Ladd B."/>
            <person name="Jarett J.K."/>
            <person name="Geller-Mcgrath D.E."/>
            <person name="Sieber C.M.K."/>
            <person name="Emerson J.B."/>
            <person name="Anantharaman K."/>
            <person name="Thomas B.C."/>
            <person name="Malmstrom R."/>
            <person name="Stieglmeier M."/>
            <person name="Klingl A."/>
            <person name="Woyke T."/>
            <person name="Ryan C.M."/>
            <person name="Banfield J.F."/>
        </authorList>
    </citation>
    <scope>NUCLEOTIDE SEQUENCE [LARGE SCALE GENOMIC DNA]</scope>
</reference>
<dbReference type="Pfam" id="PF00557">
    <property type="entry name" value="Peptidase_M24"/>
    <property type="match status" value="1"/>
</dbReference>
<evidence type="ECO:0000256" key="2">
    <source>
        <dbReference type="ARBA" id="ARBA00022438"/>
    </source>
</evidence>
<evidence type="ECO:0000313" key="9">
    <source>
        <dbReference type="EMBL" id="PIR82796.1"/>
    </source>
</evidence>
<dbReference type="InterPro" id="IPR036005">
    <property type="entry name" value="Creatinase/aminopeptidase-like"/>
</dbReference>
<dbReference type="PRINTS" id="PR00599">
    <property type="entry name" value="MAPEPTIDASE"/>
</dbReference>
<dbReference type="GO" id="GO:0070006">
    <property type="term" value="F:metalloaminopeptidase activity"/>
    <property type="evidence" value="ECO:0007669"/>
    <property type="project" value="UniProtKB-UniRule"/>
</dbReference>
<dbReference type="Gene3D" id="3.90.230.10">
    <property type="entry name" value="Creatinase/methionine aminopeptidase superfamily"/>
    <property type="match status" value="1"/>
</dbReference>
<evidence type="ECO:0000256" key="5">
    <source>
        <dbReference type="ARBA" id="ARBA00022801"/>
    </source>
</evidence>
<dbReference type="EMBL" id="PFBM01000005">
    <property type="protein sequence ID" value="PIR82796.1"/>
    <property type="molecule type" value="Genomic_DNA"/>
</dbReference>
<dbReference type="GO" id="GO:0004239">
    <property type="term" value="F:initiator methionyl aminopeptidase activity"/>
    <property type="evidence" value="ECO:0007669"/>
    <property type="project" value="UniProtKB-UniRule"/>
</dbReference>
<feature type="binding site" evidence="6">
    <location>
        <position position="240"/>
    </location>
    <ligand>
        <name>a divalent metal cation</name>
        <dbReference type="ChEBI" id="CHEBI:60240"/>
        <label>1</label>
    </ligand>
</feature>
<dbReference type="PANTHER" id="PTHR43330">
    <property type="entry name" value="METHIONINE AMINOPEPTIDASE"/>
    <property type="match status" value="1"/>
</dbReference>
<keyword evidence="3 6" id="KW-0645">Protease</keyword>
<dbReference type="Proteomes" id="UP000231379">
    <property type="component" value="Unassembled WGS sequence"/>
</dbReference>
<feature type="binding site" evidence="6">
    <location>
        <position position="82"/>
    </location>
    <ligand>
        <name>substrate</name>
    </ligand>
</feature>
<organism evidence="9 10">
    <name type="scientific">Candidatus Kaiserbacteria bacterium CG10_big_fil_rev_8_21_14_0_10_59_10</name>
    <dbReference type="NCBI Taxonomy" id="1974612"/>
    <lineage>
        <taxon>Bacteria</taxon>
        <taxon>Candidatus Kaiseribacteriota</taxon>
    </lineage>
</organism>
<feature type="binding site" evidence="6">
    <location>
        <position position="101"/>
    </location>
    <ligand>
        <name>a divalent metal cation</name>
        <dbReference type="ChEBI" id="CHEBI:60240"/>
        <label>1</label>
    </ligand>
</feature>
<feature type="binding site" evidence="6">
    <location>
        <position position="112"/>
    </location>
    <ligand>
        <name>a divalent metal cation</name>
        <dbReference type="ChEBI" id="CHEBI:60240"/>
        <label>2</label>
        <note>catalytic</note>
    </ligand>
</feature>
<dbReference type="GO" id="GO:0005829">
    <property type="term" value="C:cytosol"/>
    <property type="evidence" value="ECO:0007669"/>
    <property type="project" value="TreeGrafter"/>
</dbReference>
<evidence type="ECO:0000256" key="7">
    <source>
        <dbReference type="RuleBase" id="RU003653"/>
    </source>
</evidence>
<dbReference type="SUPFAM" id="SSF55920">
    <property type="entry name" value="Creatinase/aminopeptidase"/>
    <property type="match status" value="1"/>
</dbReference>
<feature type="binding site" evidence="6">
    <location>
        <position position="240"/>
    </location>
    <ligand>
        <name>a divalent metal cation</name>
        <dbReference type="ChEBI" id="CHEBI:60240"/>
        <label>2</label>
        <note>catalytic</note>
    </ligand>
</feature>
<sequence>MIATTQEELAALREGGRRLARYLGELAALVAPGVRTSALEEEARKKIIAGGDEPAFLGYRGRREKHPYPAALCVSINDVIVHSPASDNGRTIEDGDVVCLDFGVKHKGLYTDHAITIIAGEPRSEDDVRLVVGTKEALAAGIKAARMGKTTGDIGHAVERVAKKYGFGFPRNLSGHGVGRAIHEEPHVPNFGAPGSGEKLVEGLVIAIEPMMTLGTGELVLDEDGHGYRTKDGSRTAHFEHTVLVTKNGPEVLTGHSR</sequence>
<keyword evidence="4 6" id="KW-0479">Metal-binding</keyword>
<comment type="cofactor">
    <cofactor evidence="6">
        <name>Co(2+)</name>
        <dbReference type="ChEBI" id="CHEBI:48828"/>
    </cofactor>
    <cofactor evidence="6">
        <name>Zn(2+)</name>
        <dbReference type="ChEBI" id="CHEBI:29105"/>
    </cofactor>
    <cofactor evidence="6">
        <name>Mn(2+)</name>
        <dbReference type="ChEBI" id="CHEBI:29035"/>
    </cofactor>
    <cofactor evidence="6">
        <name>Fe(2+)</name>
        <dbReference type="ChEBI" id="CHEBI:29033"/>
    </cofactor>
    <text evidence="6">Binds 2 divalent metal cations per subunit. Has a high-affinity and a low affinity metal-binding site. The true nature of the physiological cofactor is under debate. The enzyme is active with cobalt, zinc, manganese or divalent iron ions. Most likely, methionine aminopeptidases function as mononuclear Fe(2+)-metalloproteases under physiological conditions, and the catalytically relevant metal-binding site has been assigned to the histidine-containing high-affinity site.</text>
</comment>
<protein>
    <recommendedName>
        <fullName evidence="6 7">Methionine aminopeptidase</fullName>
        <shortName evidence="6">MAP</shortName>
        <shortName evidence="6">MetAP</shortName>
        <ecNumber evidence="6 7">3.4.11.18</ecNumber>
    </recommendedName>
    <alternativeName>
        <fullName evidence="6">Peptidase M</fullName>
    </alternativeName>
</protein>